<sequence>MSTHDSHQLSSYNSDTLSWLNEDEDELDESNELNDLNTSNISENVHNLDAESGSSSPDQPLSHNSGVTVTVANSLGKRVRKKRTFTYSKRPNPRESWVWTYFRKNKVEKKIYCKVIVKDKDGLEKECGNDYELSTGTGNLKSHLCQIHRILPPEENNNQNQQERQDGTKLSDLLLSIEEWNSIDELAKLLYPFAQATGYIGGSQYPTLGMMIPTLIKLSRHLREFYPTITSQTVKACCNKINQSMLSRWSEPSSHSLIAAFLDPRFKQMNFVTASKKRETISHLYSLFDTQERSTFIQESQPLNTNSSSFFSSFYDDDYIIPNETKNVSLIEKEFDEKIEGIVK</sequence>
<evidence type="ECO:0000313" key="1">
    <source>
        <dbReference type="EMBL" id="CAG8442505.1"/>
    </source>
</evidence>
<evidence type="ECO:0000313" key="2">
    <source>
        <dbReference type="Proteomes" id="UP000789702"/>
    </source>
</evidence>
<dbReference type="EMBL" id="CAJVPU010000166">
    <property type="protein sequence ID" value="CAG8442505.1"/>
    <property type="molecule type" value="Genomic_DNA"/>
</dbReference>
<proteinExistence type="predicted"/>
<reference evidence="1" key="1">
    <citation type="submission" date="2021-06" db="EMBL/GenBank/DDBJ databases">
        <authorList>
            <person name="Kallberg Y."/>
            <person name="Tangrot J."/>
            <person name="Rosling A."/>
        </authorList>
    </citation>
    <scope>NUCLEOTIDE SEQUENCE</scope>
    <source>
        <strain evidence="1">IL203A</strain>
    </source>
</reference>
<name>A0ACA9JYH1_9GLOM</name>
<dbReference type="Proteomes" id="UP000789702">
    <property type="component" value="Unassembled WGS sequence"/>
</dbReference>
<gene>
    <name evidence="1" type="ORF">DHETER_LOCUS355</name>
</gene>
<accession>A0ACA9JYH1</accession>
<keyword evidence="2" id="KW-1185">Reference proteome</keyword>
<organism evidence="1 2">
    <name type="scientific">Dentiscutata heterogama</name>
    <dbReference type="NCBI Taxonomy" id="1316150"/>
    <lineage>
        <taxon>Eukaryota</taxon>
        <taxon>Fungi</taxon>
        <taxon>Fungi incertae sedis</taxon>
        <taxon>Mucoromycota</taxon>
        <taxon>Glomeromycotina</taxon>
        <taxon>Glomeromycetes</taxon>
        <taxon>Diversisporales</taxon>
        <taxon>Gigasporaceae</taxon>
        <taxon>Dentiscutata</taxon>
    </lineage>
</organism>
<comment type="caution">
    <text evidence="1">The sequence shown here is derived from an EMBL/GenBank/DDBJ whole genome shotgun (WGS) entry which is preliminary data.</text>
</comment>
<protein>
    <submittedName>
        <fullName evidence="1">65_t:CDS:1</fullName>
    </submittedName>
</protein>